<keyword evidence="5" id="KW-0418">Kinase</keyword>
<dbReference type="SMART" id="SM00387">
    <property type="entry name" value="HATPase_c"/>
    <property type="match status" value="1"/>
</dbReference>
<dbReference type="SMART" id="SM00388">
    <property type="entry name" value="HisKA"/>
    <property type="match status" value="1"/>
</dbReference>
<comment type="caution">
    <text evidence="11">The sequence shown here is derived from an EMBL/GenBank/DDBJ whole genome shotgun (WGS) entry which is preliminary data.</text>
</comment>
<evidence type="ECO:0000256" key="5">
    <source>
        <dbReference type="ARBA" id="ARBA00022777"/>
    </source>
</evidence>
<dbReference type="Pfam" id="PF08447">
    <property type="entry name" value="PAS_3"/>
    <property type="match status" value="1"/>
</dbReference>
<keyword evidence="12" id="KW-1185">Reference proteome</keyword>
<keyword evidence="4" id="KW-0808">Transferase</keyword>
<dbReference type="SMART" id="SM00086">
    <property type="entry name" value="PAC"/>
    <property type="match status" value="3"/>
</dbReference>
<dbReference type="InterPro" id="IPR001610">
    <property type="entry name" value="PAC"/>
</dbReference>
<dbReference type="InterPro" id="IPR004358">
    <property type="entry name" value="Sig_transdc_His_kin-like_C"/>
</dbReference>
<evidence type="ECO:0000259" key="10">
    <source>
        <dbReference type="PROSITE" id="PS50113"/>
    </source>
</evidence>
<dbReference type="Proteomes" id="UP000618754">
    <property type="component" value="Unassembled WGS sequence"/>
</dbReference>
<evidence type="ECO:0000256" key="2">
    <source>
        <dbReference type="ARBA" id="ARBA00012438"/>
    </source>
</evidence>
<dbReference type="InterPro" id="IPR003594">
    <property type="entry name" value="HATPase_dom"/>
</dbReference>
<feature type="domain" description="PAC" evidence="10">
    <location>
        <begin position="283"/>
        <end position="338"/>
    </location>
</feature>
<feature type="domain" description="PAC" evidence="10">
    <location>
        <begin position="413"/>
        <end position="466"/>
    </location>
</feature>
<dbReference type="EMBL" id="JACWMW010000001">
    <property type="protein sequence ID" value="MBD1384422.1"/>
    <property type="molecule type" value="Genomic_DNA"/>
</dbReference>
<dbReference type="InterPro" id="IPR013656">
    <property type="entry name" value="PAS_4"/>
</dbReference>
<evidence type="ECO:0000256" key="6">
    <source>
        <dbReference type="ARBA" id="ARBA00023012"/>
    </source>
</evidence>
<accession>A0ABR7X3Q5</accession>
<dbReference type="Gene3D" id="2.10.70.100">
    <property type="match status" value="1"/>
</dbReference>
<dbReference type="PROSITE" id="PS50109">
    <property type="entry name" value="HIS_KIN"/>
    <property type="match status" value="1"/>
</dbReference>
<dbReference type="CDD" id="cd00082">
    <property type="entry name" value="HisKA"/>
    <property type="match status" value="1"/>
</dbReference>
<keyword evidence="7" id="KW-0175">Coiled coil</keyword>
<dbReference type="NCBIfam" id="TIGR00229">
    <property type="entry name" value="sensory_box"/>
    <property type="match status" value="2"/>
</dbReference>
<evidence type="ECO:0000259" key="9">
    <source>
        <dbReference type="PROSITE" id="PS50112"/>
    </source>
</evidence>
<dbReference type="PROSITE" id="PS50113">
    <property type="entry name" value="PAC"/>
    <property type="match status" value="2"/>
</dbReference>
<dbReference type="CDD" id="cd00075">
    <property type="entry name" value="HATPase"/>
    <property type="match status" value="1"/>
</dbReference>
<comment type="catalytic activity">
    <reaction evidence="1">
        <text>ATP + protein L-histidine = ADP + protein N-phospho-L-histidine.</text>
        <dbReference type="EC" id="2.7.13.3"/>
    </reaction>
</comment>
<dbReference type="InterPro" id="IPR036890">
    <property type="entry name" value="HATPase_C_sf"/>
</dbReference>
<dbReference type="InterPro" id="IPR035965">
    <property type="entry name" value="PAS-like_dom_sf"/>
</dbReference>
<dbReference type="EC" id="2.7.13.3" evidence="2"/>
<dbReference type="InterPro" id="IPR013655">
    <property type="entry name" value="PAS_fold_3"/>
</dbReference>
<organism evidence="11 12">
    <name type="scientific">Mucilaginibacter rigui</name>
    <dbReference type="NCBI Taxonomy" id="534635"/>
    <lineage>
        <taxon>Bacteria</taxon>
        <taxon>Pseudomonadati</taxon>
        <taxon>Bacteroidota</taxon>
        <taxon>Sphingobacteriia</taxon>
        <taxon>Sphingobacteriales</taxon>
        <taxon>Sphingobacteriaceae</taxon>
        <taxon>Mucilaginibacter</taxon>
    </lineage>
</organism>
<evidence type="ECO:0000313" key="11">
    <source>
        <dbReference type="EMBL" id="MBD1384422.1"/>
    </source>
</evidence>
<dbReference type="Pfam" id="PF02518">
    <property type="entry name" value="HATPase_c"/>
    <property type="match status" value="1"/>
</dbReference>
<evidence type="ECO:0000313" key="12">
    <source>
        <dbReference type="Proteomes" id="UP000618754"/>
    </source>
</evidence>
<dbReference type="InterPro" id="IPR050736">
    <property type="entry name" value="Sensor_HK_Regulatory"/>
</dbReference>
<sequence>MSNYPSHFSSELLLTILSQATTATAIHSTDEMIIETANDAMIAVWGKDKSVIGKPIEEALPELKGQPFLGLLQSVLHTGQTIAGSDTRADLVVDGELKPFYFDFEYRAIKNDEGEVICILHTATDVTARYLSRRREMELESELQAANQELAATNEELAAANEELAAANEEMSSSNEELASTLEQLTVTNEELAESQEILKKLNYSLAESEARFRAVVTQAPVGVCIISAHDLMIQDVNDAYLKVVGRERASMQNRTIWQAVPEAAAVYAPIMNKVISTGVAFSAIEHELQLVRNGLTQSAFVNFVYEPVRFEDNSVKAIMIVAVDVTEQVEARRQIEAAEEMLRQAIDSANMGTWMVDLATDKLTISEQAEKIHGVTQGAEMTFTAALNLVAPEHTQKVSNAIEQAIKTKNSFETEYIINPLDGSRPRWLKTTGRAYYDDQDKPVSVSGTMIDITESKAYDQQKDDFISIASHELKTPVTSLKAALQLLDRMKANPSPQVLPKLIEQSNRSMDKISTLIEDLLNLSRMNEGQLKLDKTKFTIAHMLNQCCNHVRVAGKHELILQGDEKLEVKADEHRVDQVIVNMVNNAVKYAPNSKQIVFNVEKVGNMARISVKDTGPGIAPDKIVHLFERYYRTDASGYQNSGLGLGLYISAEIIRKHGGEIGVDSELGKGSTFWFTLPL</sequence>
<dbReference type="PANTHER" id="PTHR43711:SF1">
    <property type="entry name" value="HISTIDINE KINASE 1"/>
    <property type="match status" value="1"/>
</dbReference>
<dbReference type="PANTHER" id="PTHR43711">
    <property type="entry name" value="TWO-COMPONENT HISTIDINE KINASE"/>
    <property type="match status" value="1"/>
</dbReference>
<protein>
    <recommendedName>
        <fullName evidence="2">histidine kinase</fullName>
        <ecNumber evidence="2">2.7.13.3</ecNumber>
    </recommendedName>
</protein>
<dbReference type="SMART" id="SM00091">
    <property type="entry name" value="PAS"/>
    <property type="match status" value="3"/>
</dbReference>
<dbReference type="InterPro" id="IPR005467">
    <property type="entry name" value="His_kinase_dom"/>
</dbReference>
<reference evidence="11 12" key="1">
    <citation type="submission" date="2020-09" db="EMBL/GenBank/DDBJ databases">
        <title>Novel species of Mucilaginibacter isolated from a glacier on the Tibetan Plateau.</title>
        <authorList>
            <person name="Liu Q."/>
            <person name="Xin Y.-H."/>
        </authorList>
    </citation>
    <scope>NUCLEOTIDE SEQUENCE [LARGE SCALE GENOMIC DNA]</scope>
    <source>
        <strain evidence="11 12">CGMCC 1.13878</strain>
    </source>
</reference>
<dbReference type="Gene3D" id="3.30.565.10">
    <property type="entry name" value="Histidine kinase-like ATPase, C-terminal domain"/>
    <property type="match status" value="1"/>
</dbReference>
<feature type="domain" description="PAS" evidence="9">
    <location>
        <begin position="339"/>
        <end position="410"/>
    </location>
</feature>
<dbReference type="InterPro" id="IPR003661">
    <property type="entry name" value="HisK_dim/P_dom"/>
</dbReference>
<dbReference type="InterPro" id="IPR036097">
    <property type="entry name" value="HisK_dim/P_sf"/>
</dbReference>
<proteinExistence type="predicted"/>
<evidence type="ECO:0000256" key="3">
    <source>
        <dbReference type="ARBA" id="ARBA00022553"/>
    </source>
</evidence>
<dbReference type="Gene3D" id="1.10.287.130">
    <property type="match status" value="1"/>
</dbReference>
<dbReference type="Pfam" id="PF00512">
    <property type="entry name" value="HisKA"/>
    <property type="match status" value="1"/>
</dbReference>
<dbReference type="RefSeq" id="WP_191174297.1">
    <property type="nucleotide sequence ID" value="NZ_JACWMW010000001.1"/>
</dbReference>
<gene>
    <name evidence="11" type="ORF">IDJ75_03960</name>
</gene>
<dbReference type="SUPFAM" id="SSF47384">
    <property type="entry name" value="Homodimeric domain of signal transducing histidine kinase"/>
    <property type="match status" value="1"/>
</dbReference>
<dbReference type="PRINTS" id="PR00344">
    <property type="entry name" value="BCTRLSENSOR"/>
</dbReference>
<evidence type="ECO:0000256" key="7">
    <source>
        <dbReference type="SAM" id="Coils"/>
    </source>
</evidence>
<dbReference type="InterPro" id="IPR000700">
    <property type="entry name" value="PAS-assoc_C"/>
</dbReference>
<dbReference type="CDD" id="cd00130">
    <property type="entry name" value="PAS"/>
    <property type="match status" value="1"/>
</dbReference>
<name>A0ABR7X3Q5_9SPHI</name>
<keyword evidence="6" id="KW-0902">Two-component regulatory system</keyword>
<evidence type="ECO:0000259" key="8">
    <source>
        <dbReference type="PROSITE" id="PS50109"/>
    </source>
</evidence>
<evidence type="ECO:0000256" key="4">
    <source>
        <dbReference type="ARBA" id="ARBA00022679"/>
    </source>
</evidence>
<dbReference type="PROSITE" id="PS50112">
    <property type="entry name" value="PAS"/>
    <property type="match status" value="1"/>
</dbReference>
<dbReference type="SUPFAM" id="SSF55785">
    <property type="entry name" value="PYP-like sensor domain (PAS domain)"/>
    <property type="match status" value="3"/>
</dbReference>
<keyword evidence="3" id="KW-0597">Phosphoprotein</keyword>
<feature type="coiled-coil region" evidence="7">
    <location>
        <begin position="136"/>
        <end position="212"/>
    </location>
</feature>
<feature type="domain" description="Histidine kinase" evidence="8">
    <location>
        <begin position="470"/>
        <end position="682"/>
    </location>
</feature>
<dbReference type="SUPFAM" id="SSF55874">
    <property type="entry name" value="ATPase domain of HSP90 chaperone/DNA topoisomerase II/histidine kinase"/>
    <property type="match status" value="1"/>
</dbReference>
<dbReference type="Gene3D" id="3.30.450.20">
    <property type="entry name" value="PAS domain"/>
    <property type="match status" value="3"/>
</dbReference>
<dbReference type="InterPro" id="IPR000014">
    <property type="entry name" value="PAS"/>
</dbReference>
<dbReference type="Pfam" id="PF08448">
    <property type="entry name" value="PAS_4"/>
    <property type="match status" value="2"/>
</dbReference>
<evidence type="ECO:0000256" key="1">
    <source>
        <dbReference type="ARBA" id="ARBA00000085"/>
    </source>
</evidence>